<dbReference type="Proteomes" id="UP000629596">
    <property type="component" value="Unassembled WGS sequence"/>
</dbReference>
<gene>
    <name evidence="1" type="ORF">H8784_16385</name>
</gene>
<dbReference type="RefSeq" id="WP_147292140.1">
    <property type="nucleotide sequence ID" value="NZ_JACRTI010000052.1"/>
</dbReference>
<organism evidence="1 2">
    <name type="scientific">Parabacteroides acidifaciens</name>
    <dbReference type="NCBI Taxonomy" id="2290935"/>
    <lineage>
        <taxon>Bacteria</taxon>
        <taxon>Pseudomonadati</taxon>
        <taxon>Bacteroidota</taxon>
        <taxon>Bacteroidia</taxon>
        <taxon>Bacteroidales</taxon>
        <taxon>Tannerellaceae</taxon>
        <taxon>Parabacteroides</taxon>
    </lineage>
</organism>
<reference evidence="1 2" key="1">
    <citation type="submission" date="2020-08" db="EMBL/GenBank/DDBJ databases">
        <title>Genome public.</title>
        <authorList>
            <person name="Liu C."/>
            <person name="Sun Q."/>
        </authorList>
    </citation>
    <scope>NUCLEOTIDE SEQUENCE [LARGE SCALE GENOMIC DNA]</scope>
    <source>
        <strain evidence="1 2">426_9</strain>
    </source>
</reference>
<accession>A0ABR7P4J7</accession>
<name>A0ABR7P4J7_9BACT</name>
<keyword evidence="2" id="KW-1185">Reference proteome</keyword>
<protein>
    <submittedName>
        <fullName evidence="1">Uncharacterized protein</fullName>
    </submittedName>
</protein>
<sequence>MKYRVSRGLLYKTLFLPSEEVRNQINVNPLFSRQKGAFSSFPEVFCREVNPHFIFAVLYRPEDGRHTL</sequence>
<dbReference type="EMBL" id="JACRTI010000052">
    <property type="protein sequence ID" value="MBC8603292.1"/>
    <property type="molecule type" value="Genomic_DNA"/>
</dbReference>
<evidence type="ECO:0000313" key="2">
    <source>
        <dbReference type="Proteomes" id="UP000629596"/>
    </source>
</evidence>
<comment type="caution">
    <text evidence="1">The sequence shown here is derived from an EMBL/GenBank/DDBJ whole genome shotgun (WGS) entry which is preliminary data.</text>
</comment>
<evidence type="ECO:0000313" key="1">
    <source>
        <dbReference type="EMBL" id="MBC8603292.1"/>
    </source>
</evidence>
<proteinExistence type="predicted"/>